<sequence length="299" mass="34186">MPAPSLPQEIFDKITDQYAFGFDSLRPIKTLSLASRRRFLQRCRFHIFGSLKVVTDVSPRTMAMLESSPSLLTHVRKLSLVFDISNYQGPTRMDRAQRISQVIDKITGLVTLSIVPTMNSVFGPKQRVEAFQGPMKDSMARFFTLPTLANLRISGFDIDNTIFIQIPHHPLHLNHLQVLWLDRQIEFLEGNDARDDTTTQFWRLRYLKSSGEVMSTIDCLLRPCLNPVYPNLVQLELNIGSVKAHINALSIVNNSPALEILQLSYYVHDEPDYVYQCYSEMMMSGRTIPSIQSLCFVEL</sequence>
<accession>A0A8H6MCP8</accession>
<gene>
    <name evidence="1" type="ORF">DFP72DRAFT_873059</name>
</gene>
<dbReference type="EMBL" id="JACGCI010000005">
    <property type="protein sequence ID" value="KAF6763655.1"/>
    <property type="molecule type" value="Genomic_DNA"/>
</dbReference>
<dbReference type="Proteomes" id="UP000521943">
    <property type="component" value="Unassembled WGS sequence"/>
</dbReference>
<protein>
    <submittedName>
        <fullName evidence="1">Uncharacterized protein</fullName>
    </submittedName>
</protein>
<evidence type="ECO:0000313" key="2">
    <source>
        <dbReference type="Proteomes" id="UP000521943"/>
    </source>
</evidence>
<evidence type="ECO:0000313" key="1">
    <source>
        <dbReference type="EMBL" id="KAF6763655.1"/>
    </source>
</evidence>
<comment type="caution">
    <text evidence="1">The sequence shown here is derived from an EMBL/GenBank/DDBJ whole genome shotgun (WGS) entry which is preliminary data.</text>
</comment>
<dbReference type="AlphaFoldDB" id="A0A8H6MCP8"/>
<proteinExistence type="predicted"/>
<reference evidence="1 2" key="1">
    <citation type="submission" date="2020-07" db="EMBL/GenBank/DDBJ databases">
        <title>Comparative genomics of pyrophilous fungi reveals a link between fire events and developmental genes.</title>
        <authorList>
            <consortium name="DOE Joint Genome Institute"/>
            <person name="Steindorff A.S."/>
            <person name="Carver A."/>
            <person name="Calhoun S."/>
            <person name="Stillman K."/>
            <person name="Liu H."/>
            <person name="Lipzen A."/>
            <person name="Pangilinan J."/>
            <person name="Labutti K."/>
            <person name="Bruns T.D."/>
            <person name="Grigoriev I.V."/>
        </authorList>
    </citation>
    <scope>NUCLEOTIDE SEQUENCE [LARGE SCALE GENOMIC DNA]</scope>
    <source>
        <strain evidence="1 2">CBS 144469</strain>
    </source>
</reference>
<keyword evidence="2" id="KW-1185">Reference proteome</keyword>
<name>A0A8H6MCP8_9AGAR</name>
<dbReference type="SUPFAM" id="SSF52047">
    <property type="entry name" value="RNI-like"/>
    <property type="match status" value="1"/>
</dbReference>
<organism evidence="1 2">
    <name type="scientific">Ephemerocybe angulata</name>
    <dbReference type="NCBI Taxonomy" id="980116"/>
    <lineage>
        <taxon>Eukaryota</taxon>
        <taxon>Fungi</taxon>
        <taxon>Dikarya</taxon>
        <taxon>Basidiomycota</taxon>
        <taxon>Agaricomycotina</taxon>
        <taxon>Agaricomycetes</taxon>
        <taxon>Agaricomycetidae</taxon>
        <taxon>Agaricales</taxon>
        <taxon>Agaricineae</taxon>
        <taxon>Psathyrellaceae</taxon>
        <taxon>Ephemerocybe</taxon>
    </lineage>
</organism>